<proteinExistence type="predicted"/>
<keyword evidence="1" id="KW-1133">Transmembrane helix</keyword>
<reference evidence="2" key="1">
    <citation type="journal article" date="2010" name="Science">
        <title>Plasticity of animal genome architecture unmasked by rapid evolution of a pelagic tunicate.</title>
        <authorList>
            <person name="Denoeud F."/>
            <person name="Henriet S."/>
            <person name="Mungpakdee S."/>
            <person name="Aury J.M."/>
            <person name="Da Silva C."/>
            <person name="Brinkmann H."/>
            <person name="Mikhaleva J."/>
            <person name="Olsen L.C."/>
            <person name="Jubin C."/>
            <person name="Canestro C."/>
            <person name="Bouquet J.M."/>
            <person name="Danks G."/>
            <person name="Poulain J."/>
            <person name="Campsteijn C."/>
            <person name="Adamski M."/>
            <person name="Cross I."/>
            <person name="Yadetie F."/>
            <person name="Muffato M."/>
            <person name="Louis A."/>
            <person name="Butcher S."/>
            <person name="Tsagkogeorga G."/>
            <person name="Konrad A."/>
            <person name="Singh S."/>
            <person name="Jensen M.F."/>
            <person name="Cong E.H."/>
            <person name="Eikeseth-Otteraa H."/>
            <person name="Noel B."/>
            <person name="Anthouard V."/>
            <person name="Porcel B.M."/>
            <person name="Kachouri-Lafond R."/>
            <person name="Nishino A."/>
            <person name="Ugolini M."/>
            <person name="Chourrout P."/>
            <person name="Nishida H."/>
            <person name="Aasland R."/>
            <person name="Huzurbazar S."/>
            <person name="Westhof E."/>
            <person name="Delsuc F."/>
            <person name="Lehrach H."/>
            <person name="Reinhardt R."/>
            <person name="Weissenbach J."/>
            <person name="Roy S.W."/>
            <person name="Artiguenave F."/>
            <person name="Postlethwait J.H."/>
            <person name="Manak J.R."/>
            <person name="Thompson E.M."/>
            <person name="Jaillon O."/>
            <person name="Du Pasquier L."/>
            <person name="Boudinot P."/>
            <person name="Liberles D.A."/>
            <person name="Volff J.N."/>
            <person name="Philippe H."/>
            <person name="Lenhard B."/>
            <person name="Roest Crollius H."/>
            <person name="Wincker P."/>
            <person name="Chourrout D."/>
        </authorList>
    </citation>
    <scope>NUCLEOTIDE SEQUENCE [LARGE SCALE GENOMIC DNA]</scope>
</reference>
<name>E4XE87_OIKDI</name>
<protein>
    <submittedName>
        <fullName evidence="2">Uncharacterized protein</fullName>
    </submittedName>
</protein>
<evidence type="ECO:0000313" key="4">
    <source>
        <dbReference type="Proteomes" id="UP000001307"/>
    </source>
</evidence>
<evidence type="ECO:0000313" key="3">
    <source>
        <dbReference type="EMBL" id="CBY37056.1"/>
    </source>
</evidence>
<sequence>MEYDYDYYYGSGSSSSSGELDTQKLCDEIFQTKSAAECDRLVALFKVVVEEWQAWDNSMTRDNLTHITTMERFQHHIGWNLDNPMDVIELIVMCLVSIALGIFASCAMLFGCNWRNVKKFLDECHDTDICGDVQFFPAERRDTNCFVDQDDFDYLSPNRVE</sequence>
<gene>
    <name evidence="2" type="ORF">GSOID_T00008491001</name>
    <name evidence="3" type="ORF">GSOID_T00030123001</name>
</gene>
<dbReference type="Proteomes" id="UP000011014">
    <property type="component" value="Unassembled WGS sequence"/>
</dbReference>
<keyword evidence="4" id="KW-1185">Reference proteome</keyword>
<accession>E4XE87</accession>
<dbReference type="Proteomes" id="UP000001307">
    <property type="component" value="Unassembled WGS sequence"/>
</dbReference>
<keyword evidence="1" id="KW-0812">Transmembrane</keyword>
<evidence type="ECO:0000313" key="2">
    <source>
        <dbReference type="EMBL" id="CBY09490.1"/>
    </source>
</evidence>
<evidence type="ECO:0000256" key="1">
    <source>
        <dbReference type="SAM" id="Phobius"/>
    </source>
</evidence>
<feature type="transmembrane region" description="Helical" evidence="1">
    <location>
        <begin position="90"/>
        <end position="110"/>
    </location>
</feature>
<dbReference type="InParanoid" id="E4XE87"/>
<dbReference type="AlphaFoldDB" id="E4XE87"/>
<dbReference type="EMBL" id="FN653041">
    <property type="protein sequence ID" value="CBY09490.1"/>
    <property type="molecule type" value="Genomic_DNA"/>
</dbReference>
<dbReference type="EMBL" id="FN654891">
    <property type="protein sequence ID" value="CBY37056.1"/>
    <property type="molecule type" value="Genomic_DNA"/>
</dbReference>
<organism evidence="2">
    <name type="scientific">Oikopleura dioica</name>
    <name type="common">Tunicate</name>
    <dbReference type="NCBI Taxonomy" id="34765"/>
    <lineage>
        <taxon>Eukaryota</taxon>
        <taxon>Metazoa</taxon>
        <taxon>Chordata</taxon>
        <taxon>Tunicata</taxon>
        <taxon>Appendicularia</taxon>
        <taxon>Copelata</taxon>
        <taxon>Oikopleuridae</taxon>
        <taxon>Oikopleura</taxon>
    </lineage>
</organism>
<keyword evidence="1" id="KW-0472">Membrane</keyword>